<evidence type="ECO:0000313" key="1">
    <source>
        <dbReference type="EMBL" id="MBA0761311.1"/>
    </source>
</evidence>
<sequence>MIPKDIFVVLVVQEFYASLRDQESRNNEGHMWETVLVRGKEVRITSQFFCDFYNAPYYKKYFIDETDLKYF</sequence>
<dbReference type="EMBL" id="JABEZW010000003">
    <property type="protein sequence ID" value="MBA0761311.1"/>
    <property type="molecule type" value="Genomic_DNA"/>
</dbReference>
<accession>A0A7J9DKX2</accession>
<protein>
    <submittedName>
        <fullName evidence="1">Uncharacterized protein</fullName>
    </submittedName>
</protein>
<dbReference type="AlphaFoldDB" id="A0A7J9DKX2"/>
<gene>
    <name evidence="1" type="ORF">Gotri_023981</name>
</gene>
<dbReference type="Proteomes" id="UP000593568">
    <property type="component" value="Unassembled WGS sequence"/>
</dbReference>
<organism evidence="1 2">
    <name type="scientific">Gossypium trilobum</name>
    <dbReference type="NCBI Taxonomy" id="34281"/>
    <lineage>
        <taxon>Eukaryota</taxon>
        <taxon>Viridiplantae</taxon>
        <taxon>Streptophyta</taxon>
        <taxon>Embryophyta</taxon>
        <taxon>Tracheophyta</taxon>
        <taxon>Spermatophyta</taxon>
        <taxon>Magnoliopsida</taxon>
        <taxon>eudicotyledons</taxon>
        <taxon>Gunneridae</taxon>
        <taxon>Pentapetalae</taxon>
        <taxon>rosids</taxon>
        <taxon>malvids</taxon>
        <taxon>Malvales</taxon>
        <taxon>Malvaceae</taxon>
        <taxon>Malvoideae</taxon>
        <taxon>Gossypium</taxon>
    </lineage>
</organism>
<keyword evidence="2" id="KW-1185">Reference proteome</keyword>
<reference evidence="1 2" key="1">
    <citation type="journal article" date="2019" name="Genome Biol. Evol.">
        <title>Insights into the evolution of the New World diploid cottons (Gossypium, subgenus Houzingenia) based on genome sequencing.</title>
        <authorList>
            <person name="Grover C.E."/>
            <person name="Arick M.A. 2nd"/>
            <person name="Thrash A."/>
            <person name="Conover J.L."/>
            <person name="Sanders W.S."/>
            <person name="Peterson D.G."/>
            <person name="Frelichowski J.E."/>
            <person name="Scheffler J.A."/>
            <person name="Scheffler B.E."/>
            <person name="Wendel J.F."/>
        </authorList>
    </citation>
    <scope>NUCLEOTIDE SEQUENCE [LARGE SCALE GENOMIC DNA]</scope>
    <source>
        <strain evidence="1">8</strain>
        <tissue evidence="1">Leaf</tissue>
    </source>
</reference>
<proteinExistence type="predicted"/>
<evidence type="ECO:0000313" key="2">
    <source>
        <dbReference type="Proteomes" id="UP000593568"/>
    </source>
</evidence>
<comment type="caution">
    <text evidence="1">The sequence shown here is derived from an EMBL/GenBank/DDBJ whole genome shotgun (WGS) entry which is preliminary data.</text>
</comment>
<name>A0A7J9DKX2_9ROSI</name>